<dbReference type="EMBL" id="FCOF02000045">
    <property type="protein sequence ID" value="SAK88047.1"/>
    <property type="molecule type" value="Genomic_DNA"/>
</dbReference>
<dbReference type="InterPro" id="IPR006531">
    <property type="entry name" value="Gp5/Vgr_OB"/>
</dbReference>
<dbReference type="Gene3D" id="2.30.110.50">
    <property type="match status" value="1"/>
</dbReference>
<evidence type="ECO:0000259" key="2">
    <source>
        <dbReference type="Pfam" id="PF04717"/>
    </source>
</evidence>
<dbReference type="NCBIfam" id="TIGR03361">
    <property type="entry name" value="VI_Rhs_Vgr"/>
    <property type="match status" value="1"/>
</dbReference>
<accession>A0A158D2J3</accession>
<comment type="caution">
    <text evidence="5">The sequence shown here is derived from an EMBL/GenBank/DDBJ whole genome shotgun (WGS) entry which is preliminary data.</text>
</comment>
<dbReference type="InterPro" id="IPR028244">
    <property type="entry name" value="T6SS_Rhs_Vgr_dom"/>
</dbReference>
<dbReference type="Gene3D" id="2.40.50.230">
    <property type="entry name" value="Gp5 N-terminal domain"/>
    <property type="match status" value="1"/>
</dbReference>
<dbReference type="OrthoDB" id="8590234at2"/>
<dbReference type="InterPro" id="IPR006533">
    <property type="entry name" value="T6SS_Vgr_RhsGE"/>
</dbReference>
<dbReference type="AlphaFoldDB" id="A0A158D2J3"/>
<dbReference type="SUPFAM" id="SSF69255">
    <property type="entry name" value="gp5 N-terminal domain-like"/>
    <property type="match status" value="1"/>
</dbReference>
<evidence type="ECO:0000259" key="4">
    <source>
        <dbReference type="Pfam" id="PF13296"/>
    </source>
</evidence>
<feature type="domain" description="DUF2345" evidence="3">
    <location>
        <begin position="605"/>
        <end position="750"/>
    </location>
</feature>
<comment type="similarity">
    <text evidence="1">Belongs to the VgrG protein family.</text>
</comment>
<feature type="domain" description="Putative type VI secretion system Rhs element associated Vgr" evidence="4">
    <location>
        <begin position="487"/>
        <end position="586"/>
    </location>
</feature>
<evidence type="ECO:0000256" key="1">
    <source>
        <dbReference type="ARBA" id="ARBA00005558"/>
    </source>
</evidence>
<dbReference type="Pfam" id="PF10106">
    <property type="entry name" value="DUF2345"/>
    <property type="match status" value="1"/>
</dbReference>
<evidence type="ECO:0000313" key="6">
    <source>
        <dbReference type="Proteomes" id="UP000054870"/>
    </source>
</evidence>
<dbReference type="NCBIfam" id="TIGR01646">
    <property type="entry name" value="vgr_GE"/>
    <property type="match status" value="1"/>
</dbReference>
<sequence length="786" mass="86432">MSMVLPSQAYSLVLKPQPAPISVSGFNGESAISQLYKYHIEFTSPVADIGMDQVVGRQAKFTIEPVDPDMAYLTRMFGERAKQFSKMPGVFSTHGVIDAFENIGTSADETRYRVTLVPKIAELARARKCRLFQKQSVIEIITDCLRHYGYRLGVDFDFQKLRGKYKRHEYITQYHESTFAFIQRLCAEEGVWFRFEQKHDRAVIIFGDDLDAYARKKRIIPFRLYSGLESAGAESIRSLRTITRRVPEAIQLNDYNHRQADVSPLVEENAAPADKTTDGVDNHWGEHYETREEGKAIARRRHEEHLATQITFRARGNPFSLEAGEAVNLDVNPKDAPHGLLVTSIRFGGGRRTSYWCAFRAIPADRRWRTSIDSVAKPKIEGILPARIDSPGKYTYGYVTEKGLYVTAMPFDLDEWSPGGRSRAIRMMRPYAGSNYGHHFPLIDGTEVALIFTNQDPNRPVIAGSLHDSLNPDLVNNLNNTRNLIRSAALNEMRMEDKRGYEHIHLTTPYQTSELNLGHMVDGDRKERGKGAELRSDEHIALRGGKGVFISADAQYAAQGAQLDMQPAQGLLQQALQQMESLAGAAAAAQAIAADYEKQKTLLDGTLTELKKSGVLVSAPAGIGLVSGDHLQLSADQNIIATAGGNADIGVLKRFTVAAGEAISIFAQKLGLKLFAKGKVEVRALDDEMALAALKDLTITSVDGRLVLSASKEVWIGAGGSYIKINANSIENGTPGDILEKCASWDKPGASSMRLPAPQLTSGDLKGCAWRSAAASAESASSVALD</sequence>
<dbReference type="Pfam" id="PF13296">
    <property type="entry name" value="T6SS_Vgr"/>
    <property type="match status" value="1"/>
</dbReference>
<dbReference type="Pfam" id="PF04717">
    <property type="entry name" value="Phage_base_V"/>
    <property type="match status" value="1"/>
</dbReference>
<dbReference type="Pfam" id="PF05954">
    <property type="entry name" value="Phage_GPD"/>
    <property type="match status" value="1"/>
</dbReference>
<protein>
    <submittedName>
        <fullName evidence="5">Rhs element Vgr protein</fullName>
    </submittedName>
</protein>
<name>A0A158D2J3_9BURK</name>
<dbReference type="Gene3D" id="3.55.50.10">
    <property type="entry name" value="Baseplate protein-like domains"/>
    <property type="match status" value="1"/>
</dbReference>
<dbReference type="Gene3D" id="4.10.220.110">
    <property type="match status" value="1"/>
</dbReference>
<gene>
    <name evidence="5" type="ORF">AWB75_06016</name>
</gene>
<dbReference type="InterPro" id="IPR018769">
    <property type="entry name" value="VgrG2_DUF2345"/>
</dbReference>
<evidence type="ECO:0000313" key="5">
    <source>
        <dbReference type="EMBL" id="SAK88047.1"/>
    </source>
</evidence>
<reference evidence="5" key="1">
    <citation type="submission" date="2016-01" db="EMBL/GenBank/DDBJ databases">
        <authorList>
            <person name="Peeters C."/>
        </authorList>
    </citation>
    <scope>NUCLEOTIDE SEQUENCE [LARGE SCALE GENOMIC DNA]</scope>
    <source>
        <strain evidence="5">LMG 29318</strain>
    </source>
</reference>
<organism evidence="5 6">
    <name type="scientific">Caballeronia catudaia</name>
    <dbReference type="NCBI Taxonomy" id="1777136"/>
    <lineage>
        <taxon>Bacteria</taxon>
        <taxon>Pseudomonadati</taxon>
        <taxon>Pseudomonadota</taxon>
        <taxon>Betaproteobacteria</taxon>
        <taxon>Burkholderiales</taxon>
        <taxon>Burkholderiaceae</taxon>
        <taxon>Caballeronia</taxon>
    </lineage>
</organism>
<dbReference type="Proteomes" id="UP000054870">
    <property type="component" value="Unassembled WGS sequence"/>
</dbReference>
<keyword evidence="6" id="KW-1185">Reference proteome</keyword>
<dbReference type="InterPro" id="IPR017847">
    <property type="entry name" value="T6SS_RhsGE_Vgr_subset"/>
</dbReference>
<dbReference type="SUPFAM" id="SSF69279">
    <property type="entry name" value="Phage tail proteins"/>
    <property type="match status" value="2"/>
</dbReference>
<dbReference type="InterPro" id="IPR037026">
    <property type="entry name" value="Vgr_OB-fold_dom_sf"/>
</dbReference>
<evidence type="ECO:0000259" key="3">
    <source>
        <dbReference type="Pfam" id="PF10106"/>
    </source>
</evidence>
<feature type="domain" description="Gp5/Type VI secretion system Vgr protein OB-fold" evidence="2">
    <location>
        <begin position="417"/>
        <end position="467"/>
    </location>
</feature>
<dbReference type="RefSeq" id="WP_061127693.1">
    <property type="nucleotide sequence ID" value="NZ_FCOF02000045.1"/>
</dbReference>
<proteinExistence type="inferred from homology"/>